<dbReference type="RefSeq" id="WP_136906975.1">
    <property type="nucleotide sequence ID" value="NZ_SUMD01000001.1"/>
</dbReference>
<dbReference type="EMBL" id="SUMD01000001">
    <property type="protein sequence ID" value="TJZ81622.1"/>
    <property type="molecule type" value="Genomic_DNA"/>
</dbReference>
<dbReference type="Pfam" id="PF13376">
    <property type="entry name" value="OmdA"/>
    <property type="match status" value="1"/>
</dbReference>
<protein>
    <recommendedName>
        <fullName evidence="3">Bacteriocin-protection protein</fullName>
    </recommendedName>
</protein>
<keyword evidence="2" id="KW-1185">Reference proteome</keyword>
<dbReference type="Proteomes" id="UP000305109">
    <property type="component" value="Unassembled WGS sequence"/>
</dbReference>
<organism evidence="1 2">
    <name type="scientific">Rhodococcus oryzae</name>
    <dbReference type="NCBI Taxonomy" id="2571143"/>
    <lineage>
        <taxon>Bacteria</taxon>
        <taxon>Bacillati</taxon>
        <taxon>Actinomycetota</taxon>
        <taxon>Actinomycetes</taxon>
        <taxon>Mycobacteriales</taxon>
        <taxon>Nocardiaceae</taxon>
        <taxon>Rhodococcus</taxon>
    </lineage>
</organism>
<name>A0ABY2RRL4_9NOCA</name>
<reference evidence="1 2" key="1">
    <citation type="submission" date="2019-04" db="EMBL/GenBank/DDBJ databases">
        <title>Rhodococcus oryzae sp. nov., a novel actinomycete isolated from rhizosphere soil of rice (Oryza sativa L.).</title>
        <authorList>
            <person name="Li C."/>
        </authorList>
    </citation>
    <scope>NUCLEOTIDE SEQUENCE [LARGE SCALE GENOMIC DNA]</scope>
    <source>
        <strain evidence="1 2">NEAU-CX67</strain>
    </source>
</reference>
<evidence type="ECO:0008006" key="3">
    <source>
        <dbReference type="Google" id="ProtNLM"/>
    </source>
</evidence>
<comment type="caution">
    <text evidence="1">The sequence shown here is derived from an EMBL/GenBank/DDBJ whole genome shotgun (WGS) entry which is preliminary data.</text>
</comment>
<evidence type="ECO:0000313" key="1">
    <source>
        <dbReference type="EMBL" id="TJZ81622.1"/>
    </source>
</evidence>
<gene>
    <name evidence="1" type="ORF">FCG67_03130</name>
</gene>
<accession>A0ABY2RRL4</accession>
<evidence type="ECO:0000313" key="2">
    <source>
        <dbReference type="Proteomes" id="UP000305109"/>
    </source>
</evidence>
<proteinExistence type="predicted"/>
<sequence>MAGNTPRRSARPAERSIEYFPDEASFREWLAAHHDSSPGIWLKFAKKGSAQTSPSWDEAVEVALCFGWIDGQARKCDDDFSLRGFTPRRRRSPWSKRNREKAERLIAEGLVQPSGLAEIEAARADGRWERAYEGQSTATVPQDFLDALALVPAAEEFFGTLNKVNRYAVFYRLQEAKKPETRARRIEKFVQMFAEGKKIHG</sequence>